<gene>
    <name evidence="3" type="ORF">FEM55_23780</name>
</gene>
<keyword evidence="1" id="KW-1133">Transmembrane helix</keyword>
<evidence type="ECO:0000256" key="2">
    <source>
        <dbReference type="SAM" id="SignalP"/>
    </source>
</evidence>
<evidence type="ECO:0000313" key="3">
    <source>
        <dbReference type="EMBL" id="TLU89111.1"/>
    </source>
</evidence>
<keyword evidence="1" id="KW-0812">Transmembrane</keyword>
<keyword evidence="1" id="KW-0472">Membrane</keyword>
<evidence type="ECO:0000256" key="1">
    <source>
        <dbReference type="SAM" id="Phobius"/>
    </source>
</evidence>
<feature type="signal peptide" evidence="2">
    <location>
        <begin position="1"/>
        <end position="21"/>
    </location>
</feature>
<evidence type="ECO:0000313" key="4">
    <source>
        <dbReference type="Proteomes" id="UP000309788"/>
    </source>
</evidence>
<dbReference type="InterPro" id="IPR010994">
    <property type="entry name" value="RuvA_2-like"/>
</dbReference>
<dbReference type="SUPFAM" id="SSF47781">
    <property type="entry name" value="RuvA domain 2-like"/>
    <property type="match status" value="1"/>
</dbReference>
<proteinExistence type="predicted"/>
<feature type="chain" id="PRO_5024457039" evidence="2">
    <location>
        <begin position="22"/>
        <end position="706"/>
    </location>
</feature>
<comment type="caution">
    <text evidence="3">The sequence shown here is derived from an EMBL/GenBank/DDBJ whole genome shotgun (WGS) entry which is preliminary data.</text>
</comment>
<reference evidence="3 4" key="1">
    <citation type="submission" date="2019-05" db="EMBL/GenBank/DDBJ databases">
        <authorList>
            <person name="Qu J.-H."/>
        </authorList>
    </citation>
    <scope>NUCLEOTIDE SEQUENCE [LARGE SCALE GENOMIC DNA]</scope>
    <source>
        <strain evidence="3 4">Z12</strain>
    </source>
</reference>
<feature type="transmembrane region" description="Helical" evidence="1">
    <location>
        <begin position="9"/>
        <end position="33"/>
    </location>
</feature>
<dbReference type="AlphaFoldDB" id="A0A5R9K628"/>
<dbReference type="EMBL" id="VCEI01000031">
    <property type="protein sequence ID" value="TLU89111.1"/>
    <property type="molecule type" value="Genomic_DNA"/>
</dbReference>
<accession>A0A5R9K628</accession>
<dbReference type="RefSeq" id="WP_138283824.1">
    <property type="nucleotide sequence ID" value="NZ_BMGE01000004.1"/>
</dbReference>
<protein>
    <submittedName>
        <fullName evidence="3">Helix-hairpin-helix domain-containing protein</fullName>
    </submittedName>
</protein>
<keyword evidence="4" id="KW-1185">Reference proteome</keyword>
<dbReference type="OrthoDB" id="9766750at2"/>
<keyword evidence="2" id="KW-0732">Signal</keyword>
<sequence>MLIFYKNAYALKIFCCNPACAGFYSLVTFLFLVPARMFGQEPPRMEMDINSFIQNLFPDPSEDTDYSDLYESLFQLYANPLDLNSVTHDELASLLILSDIQLQSFFLYREKLGPLLSLYELQAIPEFDLATIYRLLPFVTVQPRMLSLHESLKNPTQHFLMLRSGKLLEKQKGYLPASSASSSRYQGKSYNGYLKYRNSRAGSYSFGLTMEKDAGEKLWLWNGKRQIFGSDFTSFHIQMMNRRKLKNLIIGDFQMQAGQGLVMAAGFSLGKGSEVIRTGYRSTLGLKPYTSVLEANFFRGIAVTVLPGKNTELSAFYSFVKRDATEDNLPDGPDKIVASSLPLTGYHRTPAEQKKHNNLSEQNAGMHLLYKMPSQNGQIGATMLYTFYSMTIRKRDAAYNRYEFTGKRNLIIGVHGDYRWQNFHFFGEGARSQSGGLGAVGGMIAGLGKKLDLTLLARHYDKHFHAFYGNSFGEGSRPINETGVYAGLKYAPNRRWQFSAFYDLFRFPWLKYQVDSPSRGQDYYVHALWKPSKKFNAYALFHEKRKQKNQPGNHASKLPLATTVHHTAMINIEYDFPLLFSLRTRLQSGSLNYIKISKGFTVLQDISWHFRKMELSARMAYFHTDDYDSRQYVYEKDMLYAFSIPAYYDTGTRHYMMVRYNLDKHLKLWVRWSQTRYSHLDKISSGLNEIEGNKRSEIKMQMMYQF</sequence>
<dbReference type="Proteomes" id="UP000309788">
    <property type="component" value="Unassembled WGS sequence"/>
</dbReference>
<organism evidence="3 4">
    <name type="scientific">Dyadobacter sediminis</name>
    <dbReference type="NCBI Taxonomy" id="1493691"/>
    <lineage>
        <taxon>Bacteria</taxon>
        <taxon>Pseudomonadati</taxon>
        <taxon>Bacteroidota</taxon>
        <taxon>Cytophagia</taxon>
        <taxon>Cytophagales</taxon>
        <taxon>Spirosomataceae</taxon>
        <taxon>Dyadobacter</taxon>
    </lineage>
</organism>
<name>A0A5R9K628_9BACT</name>